<keyword evidence="1" id="KW-0732">Signal</keyword>
<feature type="chain" id="PRO_5040857133" evidence="1">
    <location>
        <begin position="19"/>
        <end position="225"/>
    </location>
</feature>
<protein>
    <submittedName>
        <fullName evidence="2">SIMPL domain-containing protein</fullName>
    </submittedName>
</protein>
<evidence type="ECO:0000313" key="2">
    <source>
        <dbReference type="EMBL" id="MBW2937454.1"/>
    </source>
</evidence>
<sequence>MKSIALVLTLLTSFYMNAQIEPKPTVDVRGEGVVTVTPDQVTITARVEHTGNNPKEVKQMSDRTVNEVFQFLKQAGIDNKYVRTEYMNLSKNYDYNAKKYNYAANQSISIQLKDLSKYETIMNGLLDTGINRIDGIRFTSSKEADLQSEARIKAVQNAKQKATEYASVLGQNIGKAVHISEFQNEATPRPMMRSAMVMDSNSESQTMAPGEMEIRVVVNVSFELN</sequence>
<dbReference type="EMBL" id="JAHWDP010000002">
    <property type="protein sequence ID" value="MBW2937454.1"/>
    <property type="molecule type" value="Genomic_DNA"/>
</dbReference>
<dbReference type="PANTHER" id="PTHR34387">
    <property type="entry name" value="SLR1258 PROTEIN"/>
    <property type="match status" value="1"/>
</dbReference>
<dbReference type="PANTHER" id="PTHR34387:SF1">
    <property type="entry name" value="PERIPLASMIC IMMUNOGENIC PROTEIN"/>
    <property type="match status" value="1"/>
</dbReference>
<feature type="signal peptide" evidence="1">
    <location>
        <begin position="1"/>
        <end position="18"/>
    </location>
</feature>
<comment type="caution">
    <text evidence="2">The sequence shown here is derived from an EMBL/GenBank/DDBJ whole genome shotgun (WGS) entry which is preliminary data.</text>
</comment>
<dbReference type="InterPro" id="IPR052022">
    <property type="entry name" value="26kDa_periplasmic_antigen"/>
</dbReference>
<dbReference type="RefSeq" id="WP_219051880.1">
    <property type="nucleotide sequence ID" value="NZ_JAHWDP010000002.1"/>
</dbReference>
<accession>A0A9X1FP28</accession>
<dbReference type="Proteomes" id="UP001138686">
    <property type="component" value="Unassembled WGS sequence"/>
</dbReference>
<keyword evidence="3" id="KW-1185">Reference proteome</keyword>
<evidence type="ECO:0000313" key="3">
    <source>
        <dbReference type="Proteomes" id="UP001138686"/>
    </source>
</evidence>
<proteinExistence type="predicted"/>
<gene>
    <name evidence="2" type="ORF">KXJ69_05015</name>
</gene>
<dbReference type="AlphaFoldDB" id="A0A9X1FP28"/>
<name>A0A9X1FP28_9FLAO</name>
<reference evidence="2" key="1">
    <citation type="submission" date="2021-07" db="EMBL/GenBank/DDBJ databases">
        <title>Aureisphaera sp. CAU 1614 isolated from sea sediment.</title>
        <authorList>
            <person name="Kim W."/>
        </authorList>
    </citation>
    <scope>NUCLEOTIDE SEQUENCE</scope>
    <source>
        <strain evidence="2">CAU 1614</strain>
    </source>
</reference>
<evidence type="ECO:0000256" key="1">
    <source>
        <dbReference type="SAM" id="SignalP"/>
    </source>
</evidence>
<dbReference type="InterPro" id="IPR007497">
    <property type="entry name" value="SIMPL/DUF541"/>
</dbReference>
<dbReference type="GO" id="GO:0006974">
    <property type="term" value="P:DNA damage response"/>
    <property type="evidence" value="ECO:0007669"/>
    <property type="project" value="TreeGrafter"/>
</dbReference>
<organism evidence="2 3">
    <name type="scientific">Halomarinibacterium sedimenti</name>
    <dbReference type="NCBI Taxonomy" id="2857106"/>
    <lineage>
        <taxon>Bacteria</taxon>
        <taxon>Pseudomonadati</taxon>
        <taxon>Bacteroidota</taxon>
        <taxon>Flavobacteriia</taxon>
        <taxon>Flavobacteriales</taxon>
        <taxon>Flavobacteriaceae</taxon>
        <taxon>Halomarinibacterium</taxon>
    </lineage>
</organism>
<dbReference type="Pfam" id="PF04402">
    <property type="entry name" value="SIMPL"/>
    <property type="match status" value="1"/>
</dbReference>